<dbReference type="GO" id="GO:0008270">
    <property type="term" value="F:zinc ion binding"/>
    <property type="evidence" value="ECO:0007669"/>
    <property type="project" value="InterPro"/>
</dbReference>
<dbReference type="InterPro" id="IPR002125">
    <property type="entry name" value="CMP_dCMP_dom"/>
</dbReference>
<dbReference type="NCBIfam" id="NF004064">
    <property type="entry name" value="PRK05578.1"/>
    <property type="match status" value="1"/>
</dbReference>
<dbReference type="Gene3D" id="3.40.140.10">
    <property type="entry name" value="Cytidine Deaminase, domain 2"/>
    <property type="match status" value="1"/>
</dbReference>
<organism evidence="6 7">
    <name type="scientific">Deminuibacter soli</name>
    <dbReference type="NCBI Taxonomy" id="2291815"/>
    <lineage>
        <taxon>Bacteria</taxon>
        <taxon>Pseudomonadati</taxon>
        <taxon>Bacteroidota</taxon>
        <taxon>Chitinophagia</taxon>
        <taxon>Chitinophagales</taxon>
        <taxon>Chitinophagaceae</taxon>
        <taxon>Deminuibacter</taxon>
    </lineage>
</organism>
<dbReference type="SUPFAM" id="SSF53927">
    <property type="entry name" value="Cytidine deaminase-like"/>
    <property type="match status" value="1"/>
</dbReference>
<dbReference type="GO" id="GO:0055086">
    <property type="term" value="P:nucleobase-containing small molecule metabolic process"/>
    <property type="evidence" value="ECO:0007669"/>
    <property type="project" value="UniProtKB-ARBA"/>
</dbReference>
<dbReference type="PROSITE" id="PS51747">
    <property type="entry name" value="CYT_DCMP_DEAMINASES_2"/>
    <property type="match status" value="1"/>
</dbReference>
<evidence type="ECO:0000313" key="7">
    <source>
        <dbReference type="Proteomes" id="UP000261284"/>
    </source>
</evidence>
<keyword evidence="4" id="KW-0862">Zinc</keyword>
<dbReference type="AlphaFoldDB" id="A0A3E1NGV5"/>
<keyword evidence="7" id="KW-1185">Reference proteome</keyword>
<dbReference type="InterPro" id="IPR050202">
    <property type="entry name" value="Cyt/Deoxycyt_deaminase"/>
</dbReference>
<dbReference type="GO" id="GO:0004126">
    <property type="term" value="F:cytidine deaminase activity"/>
    <property type="evidence" value="ECO:0007669"/>
    <property type="project" value="UniProtKB-EC"/>
</dbReference>
<dbReference type="EMBL" id="QTJU01000006">
    <property type="protein sequence ID" value="RFM27186.1"/>
    <property type="molecule type" value="Genomic_DNA"/>
</dbReference>
<comment type="similarity">
    <text evidence="1">Belongs to the cytidine and deoxycytidylate deaminase family.</text>
</comment>
<proteinExistence type="inferred from homology"/>
<dbReference type="CDD" id="cd01283">
    <property type="entry name" value="cytidine_deaminase"/>
    <property type="match status" value="1"/>
</dbReference>
<dbReference type="PANTHER" id="PTHR11644:SF2">
    <property type="entry name" value="CYTIDINE DEAMINASE"/>
    <property type="match status" value="1"/>
</dbReference>
<evidence type="ECO:0000256" key="3">
    <source>
        <dbReference type="ARBA" id="ARBA00022801"/>
    </source>
</evidence>
<keyword evidence="2" id="KW-0479">Metal-binding</keyword>
<dbReference type="RefSeq" id="WP_116848489.1">
    <property type="nucleotide sequence ID" value="NZ_QTJU01000006.1"/>
</dbReference>
<dbReference type="InterPro" id="IPR016192">
    <property type="entry name" value="APOBEC/CMP_deaminase_Zn-bd"/>
</dbReference>
<dbReference type="GO" id="GO:0072527">
    <property type="term" value="P:pyrimidine-containing compound metabolic process"/>
    <property type="evidence" value="ECO:0007669"/>
    <property type="project" value="UniProtKB-ARBA"/>
</dbReference>
<evidence type="ECO:0000256" key="1">
    <source>
        <dbReference type="ARBA" id="ARBA00006576"/>
    </source>
</evidence>
<sequence length="162" mass="17897">MKAQQYHFAFEEYADISELAPKDAELLRAARAATEHAYAPYSNFHVAAVARMTNGDTVAGTNQENASYPVGICAERTLLSTISSLYPDHKTEIDTMAISYHNHNGASSHPITPCGICRQTMVEYEARMLHPIRLIMGGQEGKIYVVERAGMLLPLSFTSDDM</sequence>
<dbReference type="Pfam" id="PF00383">
    <property type="entry name" value="dCMP_cyt_deam_1"/>
    <property type="match status" value="1"/>
</dbReference>
<dbReference type="GO" id="GO:0005829">
    <property type="term" value="C:cytosol"/>
    <property type="evidence" value="ECO:0007669"/>
    <property type="project" value="TreeGrafter"/>
</dbReference>
<dbReference type="PROSITE" id="PS00903">
    <property type="entry name" value="CYT_DCMP_DEAMINASES_1"/>
    <property type="match status" value="1"/>
</dbReference>
<reference evidence="6 7" key="1">
    <citation type="submission" date="2018-08" db="EMBL/GenBank/DDBJ databases">
        <title>Chitinophagaceae sp. K23C18032701, a novel bacterium isolated from forest soil.</title>
        <authorList>
            <person name="Wang C."/>
        </authorList>
    </citation>
    <scope>NUCLEOTIDE SEQUENCE [LARGE SCALE GENOMIC DNA]</scope>
    <source>
        <strain evidence="6 7">K23C18032701</strain>
    </source>
</reference>
<dbReference type="GO" id="GO:0042802">
    <property type="term" value="F:identical protein binding"/>
    <property type="evidence" value="ECO:0007669"/>
    <property type="project" value="UniProtKB-ARBA"/>
</dbReference>
<keyword evidence="3 6" id="KW-0378">Hydrolase</keyword>
<dbReference type="OrthoDB" id="9795347at2"/>
<dbReference type="Proteomes" id="UP000261284">
    <property type="component" value="Unassembled WGS sequence"/>
</dbReference>
<protein>
    <submittedName>
        <fullName evidence="6">Cytidine deaminase</fullName>
        <ecNumber evidence="6">3.5.4.5</ecNumber>
    </submittedName>
</protein>
<evidence type="ECO:0000256" key="2">
    <source>
        <dbReference type="ARBA" id="ARBA00022723"/>
    </source>
</evidence>
<evidence type="ECO:0000313" key="6">
    <source>
        <dbReference type="EMBL" id="RFM27186.1"/>
    </source>
</evidence>
<dbReference type="EC" id="3.5.4.5" evidence="6"/>
<evidence type="ECO:0000259" key="5">
    <source>
        <dbReference type="PROSITE" id="PS51747"/>
    </source>
</evidence>
<dbReference type="PANTHER" id="PTHR11644">
    <property type="entry name" value="CYTIDINE DEAMINASE"/>
    <property type="match status" value="1"/>
</dbReference>
<comment type="caution">
    <text evidence="6">The sequence shown here is derived from an EMBL/GenBank/DDBJ whole genome shotgun (WGS) entry which is preliminary data.</text>
</comment>
<gene>
    <name evidence="6" type="ORF">DXN05_17160</name>
</gene>
<name>A0A3E1NGV5_9BACT</name>
<evidence type="ECO:0000256" key="4">
    <source>
        <dbReference type="ARBA" id="ARBA00022833"/>
    </source>
</evidence>
<feature type="domain" description="CMP/dCMP-type deaminase" evidence="5">
    <location>
        <begin position="21"/>
        <end position="160"/>
    </location>
</feature>
<accession>A0A3E1NGV5</accession>
<dbReference type="InterPro" id="IPR016193">
    <property type="entry name" value="Cytidine_deaminase-like"/>
</dbReference>